<dbReference type="OrthoDB" id="1600564at2759"/>
<protein>
    <submittedName>
        <fullName evidence="1">Uncharacterized protein</fullName>
    </submittedName>
</protein>
<sequence length="71" mass="7570">MCVKMHMASKKMGLANIPAFYGQNGSIEELLLGLNFGSAEATIMKPSSMSRQSLNQQLEVSIAKGAPLGEL</sequence>
<accession>A0A6A1WT12</accession>
<reference evidence="1 2" key="1">
    <citation type="journal article" date="2019" name="Plant Biotechnol. J.">
        <title>The red bayberry genome and genetic basis of sex determination.</title>
        <authorList>
            <person name="Jia H.M."/>
            <person name="Jia H.J."/>
            <person name="Cai Q.L."/>
            <person name="Wang Y."/>
            <person name="Zhao H.B."/>
            <person name="Yang W.F."/>
            <person name="Wang G.Y."/>
            <person name="Li Y.H."/>
            <person name="Zhan D.L."/>
            <person name="Shen Y.T."/>
            <person name="Niu Q.F."/>
            <person name="Chang L."/>
            <person name="Qiu J."/>
            <person name="Zhao L."/>
            <person name="Xie H.B."/>
            <person name="Fu W.Y."/>
            <person name="Jin J."/>
            <person name="Li X.W."/>
            <person name="Jiao Y."/>
            <person name="Zhou C.C."/>
            <person name="Tu T."/>
            <person name="Chai C.Y."/>
            <person name="Gao J.L."/>
            <person name="Fan L.J."/>
            <person name="van de Weg E."/>
            <person name="Wang J.Y."/>
            <person name="Gao Z.S."/>
        </authorList>
    </citation>
    <scope>NUCLEOTIDE SEQUENCE [LARGE SCALE GENOMIC DNA]</scope>
    <source>
        <tissue evidence="1">Leaves</tissue>
    </source>
</reference>
<dbReference type="EMBL" id="RXIC02000019">
    <property type="protein sequence ID" value="KAB1226947.1"/>
    <property type="molecule type" value="Genomic_DNA"/>
</dbReference>
<gene>
    <name evidence="1" type="ORF">CJ030_MR1G022249</name>
</gene>
<comment type="caution">
    <text evidence="1">The sequence shown here is derived from an EMBL/GenBank/DDBJ whole genome shotgun (WGS) entry which is preliminary data.</text>
</comment>
<evidence type="ECO:0000313" key="1">
    <source>
        <dbReference type="EMBL" id="KAB1226947.1"/>
    </source>
</evidence>
<name>A0A6A1WT12_9ROSI</name>
<evidence type="ECO:0000313" key="2">
    <source>
        <dbReference type="Proteomes" id="UP000516437"/>
    </source>
</evidence>
<proteinExistence type="predicted"/>
<dbReference type="Proteomes" id="UP000516437">
    <property type="component" value="Chromosome 1"/>
</dbReference>
<dbReference type="AlphaFoldDB" id="A0A6A1WT12"/>
<organism evidence="1 2">
    <name type="scientific">Morella rubra</name>
    <name type="common">Chinese bayberry</name>
    <dbReference type="NCBI Taxonomy" id="262757"/>
    <lineage>
        <taxon>Eukaryota</taxon>
        <taxon>Viridiplantae</taxon>
        <taxon>Streptophyta</taxon>
        <taxon>Embryophyta</taxon>
        <taxon>Tracheophyta</taxon>
        <taxon>Spermatophyta</taxon>
        <taxon>Magnoliopsida</taxon>
        <taxon>eudicotyledons</taxon>
        <taxon>Gunneridae</taxon>
        <taxon>Pentapetalae</taxon>
        <taxon>rosids</taxon>
        <taxon>fabids</taxon>
        <taxon>Fagales</taxon>
        <taxon>Myricaceae</taxon>
        <taxon>Morella</taxon>
    </lineage>
</organism>
<keyword evidence="2" id="KW-1185">Reference proteome</keyword>